<comment type="caution">
    <text evidence="2">The sequence shown here is derived from an EMBL/GenBank/DDBJ whole genome shotgun (WGS) entry which is preliminary data.</text>
</comment>
<dbReference type="OrthoDB" id="1148550at2"/>
<reference evidence="2 3" key="1">
    <citation type="submission" date="2018-08" db="EMBL/GenBank/DDBJ databases">
        <title>Genomic Encyclopedia of Type Strains, Phase IV (KMG-IV): sequencing the most valuable type-strain genomes for metagenomic binning, comparative biology and taxonomic classification.</title>
        <authorList>
            <person name="Goeker M."/>
        </authorList>
    </citation>
    <scope>NUCLEOTIDE SEQUENCE [LARGE SCALE GENOMIC DNA]</scope>
    <source>
        <strain evidence="2 3">DSM 18841</strain>
    </source>
</reference>
<evidence type="ECO:0000256" key="1">
    <source>
        <dbReference type="SAM" id="SignalP"/>
    </source>
</evidence>
<organism evidence="2 3">
    <name type="scientific">Tenacibaculum gallaicum</name>
    <dbReference type="NCBI Taxonomy" id="561505"/>
    <lineage>
        <taxon>Bacteria</taxon>
        <taxon>Pseudomonadati</taxon>
        <taxon>Bacteroidota</taxon>
        <taxon>Flavobacteriia</taxon>
        <taxon>Flavobacteriales</taxon>
        <taxon>Flavobacteriaceae</taxon>
        <taxon>Tenacibaculum</taxon>
    </lineage>
</organism>
<evidence type="ECO:0000313" key="3">
    <source>
        <dbReference type="Proteomes" id="UP000256884"/>
    </source>
</evidence>
<name>A0A3E0ICI1_9FLAO</name>
<proteinExistence type="predicted"/>
<protein>
    <submittedName>
        <fullName evidence="2">Putative GH25 family protein</fullName>
    </submittedName>
</protein>
<dbReference type="Proteomes" id="UP000256884">
    <property type="component" value="Unassembled WGS sequence"/>
</dbReference>
<sequence length="242" mass="27612">MKKSIFTILFLAVFSNSFAHYIWIETSSTGKLNNEHKIKIRFGEFSEGVIEKVGGENYNNVKNFTIWLIAPDGTKTTLQTIAKDDYYSTSFVPKQKGTYTIALDNKNIKVFDFTKYDYTTFKPEYHAKARVVVGTSITELKSTNPEGIEIIDITPKQHTNADEVILKVLYKGTALKKGEITLFTQGKWSVKEKTNEKGLVTFKLPKKTTYTVEATHEEKTPGTYNNVNYNIIWHCATYCIKN</sequence>
<dbReference type="Pfam" id="PF10670">
    <property type="entry name" value="DUF4198"/>
    <property type="match status" value="1"/>
</dbReference>
<feature type="chain" id="PRO_5017558249" evidence="1">
    <location>
        <begin position="20"/>
        <end position="242"/>
    </location>
</feature>
<evidence type="ECO:0000313" key="2">
    <source>
        <dbReference type="EMBL" id="REH56455.1"/>
    </source>
</evidence>
<keyword evidence="3" id="KW-1185">Reference proteome</keyword>
<accession>A0A3E0ICI1</accession>
<dbReference type="EMBL" id="QUNS01000001">
    <property type="protein sequence ID" value="REH56455.1"/>
    <property type="molecule type" value="Genomic_DNA"/>
</dbReference>
<gene>
    <name evidence="2" type="ORF">C7448_101494</name>
</gene>
<dbReference type="AlphaFoldDB" id="A0A3E0ICI1"/>
<feature type="signal peptide" evidence="1">
    <location>
        <begin position="1"/>
        <end position="19"/>
    </location>
</feature>
<dbReference type="RefSeq" id="WP_115899755.1">
    <property type="nucleotide sequence ID" value="NZ_QUNS01000001.1"/>
</dbReference>
<keyword evidence="1" id="KW-0732">Signal</keyword>
<dbReference type="InterPro" id="IPR019613">
    <property type="entry name" value="DUF4198"/>
</dbReference>